<evidence type="ECO:0000256" key="1">
    <source>
        <dbReference type="SAM" id="Phobius"/>
    </source>
</evidence>
<keyword evidence="1" id="KW-0812">Transmembrane</keyword>
<evidence type="ECO:0000313" key="2">
    <source>
        <dbReference type="EMBL" id="KAK4234072.1"/>
    </source>
</evidence>
<keyword evidence="3" id="KW-1185">Reference proteome</keyword>
<gene>
    <name evidence="2" type="ORF">C8A03DRAFT_18964</name>
</gene>
<name>A0AAN7C2Y8_9PEZI</name>
<feature type="transmembrane region" description="Helical" evidence="1">
    <location>
        <begin position="408"/>
        <end position="430"/>
    </location>
</feature>
<comment type="caution">
    <text evidence="2">The sequence shown here is derived from an EMBL/GenBank/DDBJ whole genome shotgun (WGS) entry which is preliminary data.</text>
</comment>
<dbReference type="Proteomes" id="UP001303760">
    <property type="component" value="Unassembled WGS sequence"/>
</dbReference>
<organism evidence="2 3">
    <name type="scientific">Achaetomium macrosporum</name>
    <dbReference type="NCBI Taxonomy" id="79813"/>
    <lineage>
        <taxon>Eukaryota</taxon>
        <taxon>Fungi</taxon>
        <taxon>Dikarya</taxon>
        <taxon>Ascomycota</taxon>
        <taxon>Pezizomycotina</taxon>
        <taxon>Sordariomycetes</taxon>
        <taxon>Sordariomycetidae</taxon>
        <taxon>Sordariales</taxon>
        <taxon>Chaetomiaceae</taxon>
        <taxon>Achaetomium</taxon>
    </lineage>
</organism>
<protein>
    <submittedName>
        <fullName evidence="2">Uncharacterized protein</fullName>
    </submittedName>
</protein>
<dbReference type="AlphaFoldDB" id="A0AAN7C2Y8"/>
<evidence type="ECO:0000313" key="3">
    <source>
        <dbReference type="Proteomes" id="UP001303760"/>
    </source>
</evidence>
<dbReference type="EMBL" id="MU860421">
    <property type="protein sequence ID" value="KAK4234072.1"/>
    <property type="molecule type" value="Genomic_DNA"/>
</dbReference>
<reference evidence="2" key="2">
    <citation type="submission" date="2023-05" db="EMBL/GenBank/DDBJ databases">
        <authorList>
            <consortium name="Lawrence Berkeley National Laboratory"/>
            <person name="Steindorff A."/>
            <person name="Hensen N."/>
            <person name="Bonometti L."/>
            <person name="Westerberg I."/>
            <person name="Brannstrom I.O."/>
            <person name="Guillou S."/>
            <person name="Cros-Aarteil S."/>
            <person name="Calhoun S."/>
            <person name="Haridas S."/>
            <person name="Kuo A."/>
            <person name="Mondo S."/>
            <person name="Pangilinan J."/>
            <person name="Riley R."/>
            <person name="Labutti K."/>
            <person name="Andreopoulos B."/>
            <person name="Lipzen A."/>
            <person name="Chen C."/>
            <person name="Yanf M."/>
            <person name="Daum C."/>
            <person name="Ng V."/>
            <person name="Clum A."/>
            <person name="Ohm R."/>
            <person name="Martin F."/>
            <person name="Silar P."/>
            <person name="Natvig D."/>
            <person name="Lalanne C."/>
            <person name="Gautier V."/>
            <person name="Ament-Velasquez S.L."/>
            <person name="Kruys A."/>
            <person name="Hutchinson M.I."/>
            <person name="Powell A.J."/>
            <person name="Barry K."/>
            <person name="Miller A.N."/>
            <person name="Grigoriev I.V."/>
            <person name="Debuchy R."/>
            <person name="Gladieux P."/>
            <person name="Thoren M.H."/>
            <person name="Johannesson H."/>
        </authorList>
    </citation>
    <scope>NUCLEOTIDE SEQUENCE</scope>
    <source>
        <strain evidence="2">CBS 532.94</strain>
    </source>
</reference>
<keyword evidence="1" id="KW-1133">Transmembrane helix</keyword>
<proteinExistence type="predicted"/>
<reference evidence="2" key="1">
    <citation type="journal article" date="2023" name="Mol. Phylogenet. Evol.">
        <title>Genome-scale phylogeny and comparative genomics of the fungal order Sordariales.</title>
        <authorList>
            <person name="Hensen N."/>
            <person name="Bonometti L."/>
            <person name="Westerberg I."/>
            <person name="Brannstrom I.O."/>
            <person name="Guillou S."/>
            <person name="Cros-Aarteil S."/>
            <person name="Calhoun S."/>
            <person name="Haridas S."/>
            <person name="Kuo A."/>
            <person name="Mondo S."/>
            <person name="Pangilinan J."/>
            <person name="Riley R."/>
            <person name="LaButti K."/>
            <person name="Andreopoulos B."/>
            <person name="Lipzen A."/>
            <person name="Chen C."/>
            <person name="Yan M."/>
            <person name="Daum C."/>
            <person name="Ng V."/>
            <person name="Clum A."/>
            <person name="Steindorff A."/>
            <person name="Ohm R.A."/>
            <person name="Martin F."/>
            <person name="Silar P."/>
            <person name="Natvig D.O."/>
            <person name="Lalanne C."/>
            <person name="Gautier V."/>
            <person name="Ament-Velasquez S.L."/>
            <person name="Kruys A."/>
            <person name="Hutchinson M.I."/>
            <person name="Powell A.J."/>
            <person name="Barry K."/>
            <person name="Miller A.N."/>
            <person name="Grigoriev I.V."/>
            <person name="Debuchy R."/>
            <person name="Gladieux P."/>
            <person name="Hiltunen Thoren M."/>
            <person name="Johannesson H."/>
        </authorList>
    </citation>
    <scope>NUCLEOTIDE SEQUENCE</scope>
    <source>
        <strain evidence="2">CBS 532.94</strain>
    </source>
</reference>
<keyword evidence="1" id="KW-0472">Membrane</keyword>
<sequence>MDVLSVLSPFRNFDENNAEQSKLHQLCSEWFVRHIGDRVQESAARSESLLSRLGVADISTICRSLQSLLTVVSDAPDTSINTVLHLWGSGLSSLLTSPSSANHSTITSEGEQNNALVAQATFLFLGCLSMIYEPKLFPAEGKLEIVLPRSAQISPRFRRQRQVPTDSLDISSASYLAFPHLFASFGQRLPEMSNDPTPAPDSIQGRQAGVLVASNVFYSNLYRIGRINIQWVNDIVHHLEFDERNRTLSLFAFPTYCSLTCLSEPASTLPLNRLLEHAVSFDPEDARDTIRDLHRPFDDYCREILISFGIIFAQERRSRRQVSKQAADGDWAAALGNDAIMRGLCTERWQEHLLFNYLESPPVRSNYSAHVDFPFLGPRLLQLQAYMEAQSPNDFMTLIFDRRDPLRFWTFVLAIGLGSASLLLSLVQVATSAAQLGVN</sequence>
<accession>A0AAN7C2Y8</accession>